<feature type="non-terminal residue" evidence="2">
    <location>
        <position position="1"/>
    </location>
</feature>
<name>G4ZSA5_PHYSP</name>
<reference evidence="2 3" key="1">
    <citation type="journal article" date="2006" name="Science">
        <title>Phytophthora genome sequences uncover evolutionary origins and mechanisms of pathogenesis.</title>
        <authorList>
            <person name="Tyler B.M."/>
            <person name="Tripathy S."/>
            <person name="Zhang X."/>
            <person name="Dehal P."/>
            <person name="Jiang R.H."/>
            <person name="Aerts A."/>
            <person name="Arredondo F.D."/>
            <person name="Baxter L."/>
            <person name="Bensasson D."/>
            <person name="Beynon J.L."/>
            <person name="Chapman J."/>
            <person name="Damasceno C.M."/>
            <person name="Dorrance A.E."/>
            <person name="Dou D."/>
            <person name="Dickerman A.W."/>
            <person name="Dubchak I.L."/>
            <person name="Garbelotto M."/>
            <person name="Gijzen M."/>
            <person name="Gordon S.G."/>
            <person name="Govers F."/>
            <person name="Grunwald N.J."/>
            <person name="Huang W."/>
            <person name="Ivors K.L."/>
            <person name="Jones R.W."/>
            <person name="Kamoun S."/>
            <person name="Krampis K."/>
            <person name="Lamour K.H."/>
            <person name="Lee M.K."/>
            <person name="McDonald W.H."/>
            <person name="Medina M."/>
            <person name="Meijer H.J."/>
            <person name="Nordberg E.K."/>
            <person name="Maclean D.J."/>
            <person name="Ospina-Giraldo M.D."/>
            <person name="Morris P.F."/>
            <person name="Phuntumart V."/>
            <person name="Putnam N.H."/>
            <person name="Rash S."/>
            <person name="Rose J.K."/>
            <person name="Sakihama Y."/>
            <person name="Salamov A.A."/>
            <person name="Savidor A."/>
            <person name="Scheuring C.F."/>
            <person name="Smith B.M."/>
            <person name="Sobral B.W."/>
            <person name="Terry A."/>
            <person name="Torto-Alalibo T.A."/>
            <person name="Win J."/>
            <person name="Xu Z."/>
            <person name="Zhang H."/>
            <person name="Grigoriev I.V."/>
            <person name="Rokhsar D.S."/>
            <person name="Boore J.L."/>
        </authorList>
    </citation>
    <scope>NUCLEOTIDE SEQUENCE [LARGE SCALE GENOMIC DNA]</scope>
    <source>
        <strain evidence="2 3">P6497</strain>
    </source>
</reference>
<feature type="region of interest" description="Disordered" evidence="1">
    <location>
        <begin position="60"/>
        <end position="90"/>
    </location>
</feature>
<feature type="compositionally biased region" description="Low complexity" evidence="1">
    <location>
        <begin position="182"/>
        <end position="204"/>
    </location>
</feature>
<evidence type="ECO:0000256" key="1">
    <source>
        <dbReference type="SAM" id="MobiDB-lite"/>
    </source>
</evidence>
<evidence type="ECO:0008006" key="4">
    <source>
        <dbReference type="Google" id="ProtNLM"/>
    </source>
</evidence>
<dbReference type="GeneID" id="20659165"/>
<dbReference type="KEGG" id="psoj:PHYSODRAFT_510814"/>
<dbReference type="InParanoid" id="G4ZSA5"/>
<dbReference type="Proteomes" id="UP000002640">
    <property type="component" value="Unassembled WGS sequence"/>
</dbReference>
<dbReference type="EMBL" id="JH159156">
    <property type="protein sequence ID" value="EGZ13001.1"/>
    <property type="molecule type" value="Genomic_DNA"/>
</dbReference>
<organism evidence="2 3">
    <name type="scientific">Phytophthora sojae (strain P6497)</name>
    <name type="common">Soybean stem and root rot agent</name>
    <name type="synonym">Phytophthora megasperma f. sp. glycines</name>
    <dbReference type="NCBI Taxonomy" id="1094619"/>
    <lineage>
        <taxon>Eukaryota</taxon>
        <taxon>Sar</taxon>
        <taxon>Stramenopiles</taxon>
        <taxon>Oomycota</taxon>
        <taxon>Peronosporomycetes</taxon>
        <taxon>Peronosporales</taxon>
        <taxon>Peronosporaceae</taxon>
        <taxon>Phytophthora</taxon>
    </lineage>
</organism>
<protein>
    <recommendedName>
        <fullName evidence="4">PiggyBac transposable element-derived protein domain-containing protein</fullName>
    </recommendedName>
</protein>
<keyword evidence="3" id="KW-1185">Reference proteome</keyword>
<sequence>SLFLGLIDLAIINASIVYNWRRTMDGKRKATHVEFLKKLHLELIQLKPDDWTQMLRHRGMHPTPSKQRKATTTHVPVPTDEWRKGNTDDTRKRRQRACKVYSVLKRAGEARGGETTFYCGGGKLKTAAKNAHTARVFLCNKVKHTSNGEAVPCLEIWHRHWKNGTVIPPSITKRKIRARKPAATAAAASDGGSSDSDAASDGSARAIQQHKRARRNAM</sequence>
<evidence type="ECO:0000313" key="2">
    <source>
        <dbReference type="EMBL" id="EGZ13001.1"/>
    </source>
</evidence>
<feature type="compositionally biased region" description="Basic and acidic residues" evidence="1">
    <location>
        <begin position="80"/>
        <end position="90"/>
    </location>
</feature>
<dbReference type="OMA" id="IVFNHAR"/>
<feature type="compositionally biased region" description="Basic residues" evidence="1">
    <location>
        <begin position="208"/>
        <end position="218"/>
    </location>
</feature>
<evidence type="ECO:0000313" key="3">
    <source>
        <dbReference type="Proteomes" id="UP000002640"/>
    </source>
</evidence>
<proteinExistence type="predicted"/>
<dbReference type="PANTHER" id="PTHR46599:SF3">
    <property type="entry name" value="PIGGYBAC TRANSPOSABLE ELEMENT-DERIVED PROTEIN 4"/>
    <property type="match status" value="1"/>
</dbReference>
<dbReference type="RefSeq" id="XP_009530430.1">
    <property type="nucleotide sequence ID" value="XM_009532135.1"/>
</dbReference>
<dbReference type="PANTHER" id="PTHR46599">
    <property type="entry name" value="PIGGYBAC TRANSPOSABLE ELEMENT-DERIVED PROTEIN 4"/>
    <property type="match status" value="1"/>
</dbReference>
<gene>
    <name evidence="2" type="ORF">PHYSODRAFT_510814</name>
</gene>
<dbReference type="AlphaFoldDB" id="G4ZSA5"/>
<feature type="region of interest" description="Disordered" evidence="1">
    <location>
        <begin position="177"/>
        <end position="218"/>
    </location>
</feature>
<accession>G4ZSA5</accession>
<feature type="compositionally biased region" description="Basic residues" evidence="1">
    <location>
        <begin position="60"/>
        <end position="71"/>
    </location>
</feature>